<organism evidence="2 3">
    <name type="scientific">Methylobrevis albus</name>
    <dbReference type="NCBI Taxonomy" id="2793297"/>
    <lineage>
        <taxon>Bacteria</taxon>
        <taxon>Pseudomonadati</taxon>
        <taxon>Pseudomonadota</taxon>
        <taxon>Alphaproteobacteria</taxon>
        <taxon>Hyphomicrobiales</taxon>
        <taxon>Pleomorphomonadaceae</taxon>
        <taxon>Methylobrevis</taxon>
    </lineage>
</organism>
<sequence length="187" mass="20605">MRRFLHLALAFAGAAAAGAAFSALEVAVGAASVAAEPDPRDPAAFLTMLQDFGYKAQLNESGENPRINTRAEALNYAITFYGCDDGRACPVAILAVSWSYSGSDEAMGVANRWNAEKFLGRAWAVPAEKYIGLDRTLNLRTGYTKDGLEQEIDWWAETMVEFRGYLEREVFAEEGIDGEPRDPWRKI</sequence>
<dbReference type="Proteomes" id="UP000631694">
    <property type="component" value="Unassembled WGS sequence"/>
</dbReference>
<proteinExistence type="predicted"/>
<dbReference type="RefSeq" id="WP_197309891.1">
    <property type="nucleotide sequence ID" value="NZ_JADZLT010000040.1"/>
</dbReference>
<dbReference type="InterPro" id="IPR019660">
    <property type="entry name" value="Put_sensory_transdc_reg_YbjN"/>
</dbReference>
<evidence type="ECO:0000256" key="1">
    <source>
        <dbReference type="SAM" id="SignalP"/>
    </source>
</evidence>
<dbReference type="AlphaFoldDB" id="A0A931HYC0"/>
<gene>
    <name evidence="2" type="ORF">I5731_03065</name>
</gene>
<protein>
    <submittedName>
        <fullName evidence="2">YbjN domain-containing protein</fullName>
    </submittedName>
</protein>
<accession>A0A931HYC0</accession>
<dbReference type="Pfam" id="PF10722">
    <property type="entry name" value="YbjN"/>
    <property type="match status" value="1"/>
</dbReference>
<evidence type="ECO:0000313" key="3">
    <source>
        <dbReference type="Proteomes" id="UP000631694"/>
    </source>
</evidence>
<feature type="chain" id="PRO_5038118632" evidence="1">
    <location>
        <begin position="23"/>
        <end position="187"/>
    </location>
</feature>
<keyword evidence="1" id="KW-0732">Signal</keyword>
<evidence type="ECO:0000313" key="2">
    <source>
        <dbReference type="EMBL" id="MBH0236792.1"/>
    </source>
</evidence>
<feature type="signal peptide" evidence="1">
    <location>
        <begin position="1"/>
        <end position="22"/>
    </location>
</feature>
<keyword evidence="3" id="KW-1185">Reference proteome</keyword>
<dbReference type="EMBL" id="JADZLT010000040">
    <property type="protein sequence ID" value="MBH0236792.1"/>
    <property type="molecule type" value="Genomic_DNA"/>
</dbReference>
<reference evidence="2" key="1">
    <citation type="submission" date="2020-12" db="EMBL/GenBank/DDBJ databases">
        <title>Methylobrevis albus sp. nov., isolated from fresh water lack sediment.</title>
        <authorList>
            <person name="Zou Q."/>
        </authorList>
    </citation>
    <scope>NUCLEOTIDE SEQUENCE</scope>
    <source>
        <strain evidence="2">L22</strain>
    </source>
</reference>
<name>A0A931HYC0_9HYPH</name>
<comment type="caution">
    <text evidence="2">The sequence shown here is derived from an EMBL/GenBank/DDBJ whole genome shotgun (WGS) entry which is preliminary data.</text>
</comment>